<evidence type="ECO:0000313" key="3">
    <source>
        <dbReference type="Proteomes" id="UP000053240"/>
    </source>
</evidence>
<evidence type="ECO:0008006" key="4">
    <source>
        <dbReference type="Google" id="ProtNLM"/>
    </source>
</evidence>
<reference evidence="2 3" key="1">
    <citation type="journal article" date="2015" name="Nat. Commun.">
        <title>Outbred genome sequencing and CRISPR/Cas9 gene editing in butterflies.</title>
        <authorList>
            <person name="Li X."/>
            <person name="Fan D."/>
            <person name="Zhang W."/>
            <person name="Liu G."/>
            <person name="Zhang L."/>
            <person name="Zhao L."/>
            <person name="Fang X."/>
            <person name="Chen L."/>
            <person name="Dong Y."/>
            <person name="Chen Y."/>
            <person name="Ding Y."/>
            <person name="Zhao R."/>
            <person name="Feng M."/>
            <person name="Zhu Y."/>
            <person name="Feng Y."/>
            <person name="Jiang X."/>
            <person name="Zhu D."/>
            <person name="Xiang H."/>
            <person name="Feng X."/>
            <person name="Li S."/>
            <person name="Wang J."/>
            <person name="Zhang G."/>
            <person name="Kronforst M.R."/>
            <person name="Wang W."/>
        </authorList>
    </citation>
    <scope>NUCLEOTIDE SEQUENCE [LARGE SCALE GENOMIC DNA]</scope>
    <source>
        <strain evidence="2">Ya'a_city_454_Pm</strain>
        <tissue evidence="2">Whole body</tissue>
    </source>
</reference>
<evidence type="ECO:0000313" key="2">
    <source>
        <dbReference type="EMBL" id="KPJ13030.1"/>
    </source>
</evidence>
<dbReference type="AlphaFoldDB" id="A0A0N1PHU8"/>
<feature type="region of interest" description="Disordered" evidence="1">
    <location>
        <begin position="494"/>
        <end position="525"/>
    </location>
</feature>
<organism evidence="2 3">
    <name type="scientific">Papilio machaon</name>
    <name type="common">Old World swallowtail butterfly</name>
    <dbReference type="NCBI Taxonomy" id="76193"/>
    <lineage>
        <taxon>Eukaryota</taxon>
        <taxon>Metazoa</taxon>
        <taxon>Ecdysozoa</taxon>
        <taxon>Arthropoda</taxon>
        <taxon>Hexapoda</taxon>
        <taxon>Insecta</taxon>
        <taxon>Pterygota</taxon>
        <taxon>Neoptera</taxon>
        <taxon>Endopterygota</taxon>
        <taxon>Lepidoptera</taxon>
        <taxon>Glossata</taxon>
        <taxon>Ditrysia</taxon>
        <taxon>Papilionoidea</taxon>
        <taxon>Papilionidae</taxon>
        <taxon>Papilioninae</taxon>
        <taxon>Papilio</taxon>
    </lineage>
</organism>
<protein>
    <recommendedName>
        <fullName evidence="4">CRAL-TRIO domain-containing protein</fullName>
    </recommendedName>
</protein>
<dbReference type="InParanoid" id="A0A0N1PHU8"/>
<dbReference type="Gene3D" id="3.40.525.10">
    <property type="entry name" value="CRAL-TRIO lipid binding domain"/>
    <property type="match status" value="1"/>
</dbReference>
<dbReference type="Proteomes" id="UP000053240">
    <property type="component" value="Unassembled WGS sequence"/>
</dbReference>
<gene>
    <name evidence="2" type="ORF">RR48_05418</name>
</gene>
<proteinExistence type="predicted"/>
<dbReference type="SUPFAM" id="SSF52087">
    <property type="entry name" value="CRAL/TRIO domain"/>
    <property type="match status" value="1"/>
</dbReference>
<evidence type="ECO:0000256" key="1">
    <source>
        <dbReference type="SAM" id="MobiDB-lite"/>
    </source>
</evidence>
<accession>A0A0N1PHU8</accession>
<dbReference type="InterPro" id="IPR036865">
    <property type="entry name" value="CRAL-TRIO_dom_sf"/>
</dbReference>
<name>A0A0N1PHU8_PAPMA</name>
<sequence>MAFMYIYLKDNYNCRSLRKFFQYVQEAMPVRMKAIHVFNTEPVLDKLLMLIRPFMDKKFFDMFTMEPVDNNIFEVKANLKNKRKRIIPNSNIFLNPALDLLANEDPMCNNAMEITPGKRRKRTKSCDIVAFENTALDLGISKTAVNEFLIRELENVRKNVRTYESPVKLNNENPIQCTSEPLYANLTEITTQQTTDPINTTSNIFEIQNGADSSLSTAESDSGISIIEQRSLNAVTTDLDADLSINNVTNIQSNITNQIFVNNTSNLNLSFIDRLALNSPSDPNQSLYLDDDLNESNIMEIKTITIVTKKKRLPKKCTNPFLDPNLNTNIETNIDNPFTFNDESKSEMEYNIEAINRPVTNAVPIRNIIPRTLFTGDTNSTISTVNESVTNTDANEYENIDSYRADSPIYENIEDSTNSAYNYNKQSKILGHDVSRFSAVDILNLNKNNDVNFSMDSNDSKKDSKNIFKINKLSKKVMKTLKKTFKSEKVEHNSTLNPYEVPRKPTKQKTPIKESGIENPGLNLDNSDEIEIEEIEEDNQYETIKTIRNTRLNMNVTPLKERNDTANVSNTKPNTPGKKVRFDSTLNREKIITGDSFEVQSPGLDAKIDNYHDELENCINEKKFLQQNM</sequence>
<keyword evidence="3" id="KW-1185">Reference proteome</keyword>
<dbReference type="EMBL" id="KQ460651">
    <property type="protein sequence ID" value="KPJ13030.1"/>
    <property type="molecule type" value="Genomic_DNA"/>
</dbReference>